<sequence>MRAEHIGAAAGDDTVKSKVVRKVGQVQPARRHKANAAVGPADCLDRVDSPVLLRRKELHRAKSQPDRRFKLARRRNAGNDVDLLRLAVADDLCIEARCNDKLRARCNRFLRLHHRDNSTRADEYVRMIFSCLMNVCVRAFHSERDLHGGNSARGQRLRQRVQIFC</sequence>
<name>A0A645CGZ3_9ZZZZ</name>
<gene>
    <name evidence="1" type="ORF">SDC9_123212</name>
</gene>
<accession>A0A645CGZ3</accession>
<dbReference type="AlphaFoldDB" id="A0A645CGZ3"/>
<evidence type="ECO:0000313" key="1">
    <source>
        <dbReference type="EMBL" id="MPM76215.1"/>
    </source>
</evidence>
<organism evidence="1">
    <name type="scientific">bioreactor metagenome</name>
    <dbReference type="NCBI Taxonomy" id="1076179"/>
    <lineage>
        <taxon>unclassified sequences</taxon>
        <taxon>metagenomes</taxon>
        <taxon>ecological metagenomes</taxon>
    </lineage>
</organism>
<dbReference type="EMBL" id="VSSQ01027136">
    <property type="protein sequence ID" value="MPM76215.1"/>
    <property type="molecule type" value="Genomic_DNA"/>
</dbReference>
<protein>
    <submittedName>
        <fullName evidence="1">Uncharacterized protein</fullName>
    </submittedName>
</protein>
<reference evidence="1" key="1">
    <citation type="submission" date="2019-08" db="EMBL/GenBank/DDBJ databases">
        <authorList>
            <person name="Kucharzyk K."/>
            <person name="Murdoch R.W."/>
            <person name="Higgins S."/>
            <person name="Loffler F."/>
        </authorList>
    </citation>
    <scope>NUCLEOTIDE SEQUENCE</scope>
</reference>
<comment type="caution">
    <text evidence="1">The sequence shown here is derived from an EMBL/GenBank/DDBJ whole genome shotgun (WGS) entry which is preliminary data.</text>
</comment>
<proteinExistence type="predicted"/>